<evidence type="ECO:0000313" key="2">
    <source>
        <dbReference type="EMBL" id="CAA9474011.1"/>
    </source>
</evidence>
<dbReference type="AlphaFoldDB" id="A0A6J4RHZ6"/>
<dbReference type="EMBL" id="CADCVR010000006">
    <property type="protein sequence ID" value="CAA9474011.1"/>
    <property type="molecule type" value="Genomic_DNA"/>
</dbReference>
<proteinExistence type="predicted"/>
<gene>
    <name evidence="2" type="ORF">AVDCRST_MAG53-79</name>
</gene>
<accession>A0A6J4RHZ6</accession>
<protein>
    <submittedName>
        <fullName evidence="2">Uncharacterized protein</fullName>
    </submittedName>
</protein>
<reference evidence="2" key="1">
    <citation type="submission" date="2020-02" db="EMBL/GenBank/DDBJ databases">
        <authorList>
            <person name="Meier V. D."/>
        </authorList>
    </citation>
    <scope>NUCLEOTIDE SEQUENCE</scope>
    <source>
        <strain evidence="2">AVDCRST_MAG53</strain>
    </source>
</reference>
<sequence length="79" mass="8914">MADDDVRVEERGRRRLLARRLRVRSITSSQAVPRFATGTEPASSRKSGVLATTARWARRETPARRPRATQELPARAWGS</sequence>
<feature type="region of interest" description="Disordered" evidence="1">
    <location>
        <begin position="30"/>
        <end position="79"/>
    </location>
</feature>
<evidence type="ECO:0000256" key="1">
    <source>
        <dbReference type="SAM" id="MobiDB-lite"/>
    </source>
</evidence>
<name>A0A6J4RHZ6_9ACTN</name>
<organism evidence="2">
    <name type="scientific">uncultured Solirubrobacteraceae bacterium</name>
    <dbReference type="NCBI Taxonomy" id="1162706"/>
    <lineage>
        <taxon>Bacteria</taxon>
        <taxon>Bacillati</taxon>
        <taxon>Actinomycetota</taxon>
        <taxon>Thermoleophilia</taxon>
        <taxon>Solirubrobacterales</taxon>
        <taxon>Solirubrobacteraceae</taxon>
        <taxon>environmental samples</taxon>
    </lineage>
</organism>